<proteinExistence type="predicted"/>
<organism evidence="2 4">
    <name type="scientific">Methanobacterium subterraneum</name>
    <dbReference type="NCBI Taxonomy" id="59277"/>
    <lineage>
        <taxon>Archaea</taxon>
        <taxon>Methanobacteriati</taxon>
        <taxon>Methanobacteriota</taxon>
        <taxon>Methanomada group</taxon>
        <taxon>Methanobacteria</taxon>
        <taxon>Methanobacteriales</taxon>
        <taxon>Methanobacteriaceae</taxon>
        <taxon>Methanobacterium</taxon>
    </lineage>
</organism>
<dbReference type="KEGG" id="msub:BK009_09630"/>
<dbReference type="GeneID" id="35123422"/>
<evidence type="ECO:0000313" key="4">
    <source>
        <dbReference type="Proteomes" id="UP000232631"/>
    </source>
</evidence>
<feature type="coiled-coil region" evidence="1">
    <location>
        <begin position="24"/>
        <end position="181"/>
    </location>
</feature>
<evidence type="ECO:0000313" key="3">
    <source>
        <dbReference type="EMBL" id="NMO09983.1"/>
    </source>
</evidence>
<reference evidence="3 5" key="2">
    <citation type="submission" date="2020-04" db="EMBL/GenBank/DDBJ databases">
        <title>Draft genome of Methanobacterium subterraneum isolated from animal feces.</title>
        <authorList>
            <person name="Ouboter H.T."/>
            <person name="Berger S."/>
            <person name="Gungor E."/>
            <person name="Jetten M.S.M."/>
            <person name="Welte C.U."/>
        </authorList>
    </citation>
    <scope>NUCLEOTIDE SEQUENCE [LARGE SCALE GENOMIC DNA]</scope>
    <source>
        <strain evidence="3">HO_2020</strain>
    </source>
</reference>
<dbReference type="Proteomes" id="UP000591058">
    <property type="component" value="Unassembled WGS sequence"/>
</dbReference>
<keyword evidence="4" id="KW-1185">Reference proteome</keyword>
<name>A0A2H4VS32_9EURY</name>
<protein>
    <submittedName>
        <fullName evidence="2">Uncharacterized protein</fullName>
    </submittedName>
</protein>
<dbReference type="RefSeq" id="WP_100907216.1">
    <property type="nucleotide sequence ID" value="NZ_CP017768.1"/>
</dbReference>
<dbReference type="EMBL" id="JABBYL010000032">
    <property type="protein sequence ID" value="NMO09983.1"/>
    <property type="molecule type" value="Genomic_DNA"/>
</dbReference>
<gene>
    <name evidence="2" type="ORF">BK009_09630</name>
    <name evidence="3" type="ORF">HG719_09130</name>
</gene>
<reference evidence="2 4" key="1">
    <citation type="submission" date="2016-10" db="EMBL/GenBank/DDBJ databases">
        <title>Comparative genomics between deep and shallow subseafloor isolates.</title>
        <authorList>
            <person name="Ishii S."/>
            <person name="Miller J.R."/>
            <person name="Sutton G."/>
            <person name="Suzuki S."/>
            <person name="Methe B."/>
            <person name="Inagaki F."/>
            <person name="Imachi H."/>
        </authorList>
    </citation>
    <scope>NUCLEOTIDE SEQUENCE [LARGE SCALE GENOMIC DNA]</scope>
    <source>
        <strain evidence="2 4">A8p</strain>
    </source>
</reference>
<accession>A0A2H4VS32</accession>
<dbReference type="EMBL" id="CP017768">
    <property type="protein sequence ID" value="AUB60909.1"/>
    <property type="molecule type" value="Genomic_DNA"/>
</dbReference>
<dbReference type="Proteomes" id="UP000232631">
    <property type="component" value="Chromosome"/>
</dbReference>
<evidence type="ECO:0000313" key="2">
    <source>
        <dbReference type="EMBL" id="AUB60909.1"/>
    </source>
</evidence>
<dbReference type="AlphaFoldDB" id="A0A2H4VS32"/>
<evidence type="ECO:0000256" key="1">
    <source>
        <dbReference type="SAM" id="Coils"/>
    </source>
</evidence>
<sequence>MTRSRKYLNNLPNAQKIKDLASDILDHELKLDRILQDHTELKNEIMALQTQVLSFDNDGSSQGLEYTQIKLNELSKVLILQDSEIAELKKNIHNLQSLVDDEIRDGLFQLFHQAKSDLDEAKKDIIKHQKMVEDSQHRLMNSSAKESQENHDEWIRNVGKVIKDEERVKESEKQLEAINRVYRLEFSENTT</sequence>
<keyword evidence="1" id="KW-0175">Coiled coil</keyword>
<evidence type="ECO:0000313" key="5">
    <source>
        <dbReference type="Proteomes" id="UP000591058"/>
    </source>
</evidence>